<protein>
    <recommendedName>
        <fullName evidence="7">Integrase catalytic domain-containing protein</fullName>
    </recommendedName>
</protein>
<keyword evidence="5" id="KW-0378">Hydrolase</keyword>
<dbReference type="GO" id="GO:0016787">
    <property type="term" value="F:hydrolase activity"/>
    <property type="evidence" value="ECO:0007669"/>
    <property type="project" value="UniProtKB-KW"/>
</dbReference>
<dbReference type="InterPro" id="IPR043502">
    <property type="entry name" value="DNA/RNA_pol_sf"/>
</dbReference>
<organism evidence="8 9">
    <name type="scientific">Striga hermonthica</name>
    <name type="common">Purple witchweed</name>
    <name type="synonym">Buchnera hermonthica</name>
    <dbReference type="NCBI Taxonomy" id="68872"/>
    <lineage>
        <taxon>Eukaryota</taxon>
        <taxon>Viridiplantae</taxon>
        <taxon>Streptophyta</taxon>
        <taxon>Embryophyta</taxon>
        <taxon>Tracheophyta</taxon>
        <taxon>Spermatophyta</taxon>
        <taxon>Magnoliopsida</taxon>
        <taxon>eudicotyledons</taxon>
        <taxon>Gunneridae</taxon>
        <taxon>Pentapetalae</taxon>
        <taxon>asterids</taxon>
        <taxon>lamiids</taxon>
        <taxon>Lamiales</taxon>
        <taxon>Orobanchaceae</taxon>
        <taxon>Buchnereae</taxon>
        <taxon>Striga</taxon>
    </lineage>
</organism>
<evidence type="ECO:0000256" key="6">
    <source>
        <dbReference type="ARBA" id="ARBA00022918"/>
    </source>
</evidence>
<dbReference type="Proteomes" id="UP001153555">
    <property type="component" value="Unassembled WGS sequence"/>
</dbReference>
<proteinExistence type="predicted"/>
<feature type="non-terminal residue" evidence="8">
    <location>
        <position position="1"/>
    </location>
</feature>
<keyword evidence="4" id="KW-0255">Endonuclease</keyword>
<evidence type="ECO:0000256" key="1">
    <source>
        <dbReference type="ARBA" id="ARBA00022679"/>
    </source>
</evidence>
<evidence type="ECO:0000256" key="5">
    <source>
        <dbReference type="ARBA" id="ARBA00022801"/>
    </source>
</evidence>
<dbReference type="PROSITE" id="PS50994">
    <property type="entry name" value="INTEGRASE"/>
    <property type="match status" value="1"/>
</dbReference>
<keyword evidence="6" id="KW-0695">RNA-directed DNA polymerase</keyword>
<keyword evidence="2" id="KW-0548">Nucleotidyltransferase</keyword>
<keyword evidence="9" id="KW-1185">Reference proteome</keyword>
<dbReference type="GO" id="GO:0003676">
    <property type="term" value="F:nucleic acid binding"/>
    <property type="evidence" value="ECO:0007669"/>
    <property type="project" value="InterPro"/>
</dbReference>
<dbReference type="EMBL" id="CACSLK010027831">
    <property type="protein sequence ID" value="CAA0831291.1"/>
    <property type="molecule type" value="Genomic_DNA"/>
</dbReference>
<evidence type="ECO:0000313" key="8">
    <source>
        <dbReference type="EMBL" id="CAA0831291.1"/>
    </source>
</evidence>
<dbReference type="InterPro" id="IPR056924">
    <property type="entry name" value="SH3_Tf2-1"/>
</dbReference>
<dbReference type="PANTHER" id="PTHR37984:SF5">
    <property type="entry name" value="PROTEIN NYNRIN-LIKE"/>
    <property type="match status" value="1"/>
</dbReference>
<evidence type="ECO:0000256" key="2">
    <source>
        <dbReference type="ARBA" id="ARBA00022695"/>
    </source>
</evidence>
<evidence type="ECO:0000259" key="7">
    <source>
        <dbReference type="PROSITE" id="PS50994"/>
    </source>
</evidence>
<dbReference type="Pfam" id="PF24626">
    <property type="entry name" value="SH3_Tf2-1"/>
    <property type="match status" value="1"/>
</dbReference>
<dbReference type="InterPro" id="IPR012337">
    <property type="entry name" value="RNaseH-like_sf"/>
</dbReference>
<evidence type="ECO:0000256" key="3">
    <source>
        <dbReference type="ARBA" id="ARBA00022722"/>
    </source>
</evidence>
<dbReference type="InterPro" id="IPR050951">
    <property type="entry name" value="Retrovirus_Pol_polyprotein"/>
</dbReference>
<dbReference type="InterPro" id="IPR041373">
    <property type="entry name" value="RT_RNaseH"/>
</dbReference>
<gene>
    <name evidence="8" type="ORF">SHERM_26669</name>
</gene>
<dbReference type="GO" id="GO:0015074">
    <property type="term" value="P:DNA integration"/>
    <property type="evidence" value="ECO:0007669"/>
    <property type="project" value="InterPro"/>
</dbReference>
<dbReference type="SUPFAM" id="SSF56672">
    <property type="entry name" value="DNA/RNA polymerases"/>
    <property type="match status" value="1"/>
</dbReference>
<keyword evidence="3" id="KW-0540">Nuclease</keyword>
<dbReference type="Pfam" id="PF17917">
    <property type="entry name" value="RT_RNaseH"/>
    <property type="match status" value="1"/>
</dbReference>
<sequence length="423" mass="49030">VVAYTSRQLKPHEQNYPTHDLELAAVVHALKIWRHYLYGGRCEIFTDHKSLQYIFTQKELNMRQRRWLELVKDYVCSIQYHPGKANVVADALSRKVKGDLTYVITQQSPIFMSLPGFTMDFVTGLPRSSEHHDAFWVVVDRLTKVAHFLPVSMKMSLDKLAAIYTHGFIRLHGVPVTIVSDRDPRFVSRFWHNLHEAMGTKLEFSSAYHPETDGQSERTIQTLEDMLRAFVVDRGAKWESLLPYAEFEYNNSYHSSIQMAPYEALYGSKCRSPLYWDDVGERRVLGPKMIEETAEQVELIRQRLRTAQSQQKSSADHHRRDIQFEVGEPAFLRVRPIRGVVRFGKRGKLHPRFIGPFEVLERVGEVAYRLALPPELSGIHNVFHASMLRKYVCDPDHVIPLTDIQVQSDLSYEERPVAVLDRQ</sequence>
<feature type="domain" description="Integrase catalytic" evidence="7">
    <location>
        <begin position="105"/>
        <end position="269"/>
    </location>
</feature>
<feature type="non-terminal residue" evidence="8">
    <location>
        <position position="423"/>
    </location>
</feature>
<dbReference type="AlphaFoldDB" id="A0A9N7NJS0"/>
<dbReference type="GO" id="GO:0004519">
    <property type="term" value="F:endonuclease activity"/>
    <property type="evidence" value="ECO:0007669"/>
    <property type="project" value="UniProtKB-KW"/>
</dbReference>
<dbReference type="InterPro" id="IPR036397">
    <property type="entry name" value="RNaseH_sf"/>
</dbReference>
<dbReference type="Gene3D" id="3.30.420.10">
    <property type="entry name" value="Ribonuclease H-like superfamily/Ribonuclease H"/>
    <property type="match status" value="1"/>
</dbReference>
<dbReference type="PANTHER" id="PTHR37984">
    <property type="entry name" value="PROTEIN CBG26694"/>
    <property type="match status" value="1"/>
</dbReference>
<dbReference type="OrthoDB" id="1909122at2759"/>
<evidence type="ECO:0000313" key="9">
    <source>
        <dbReference type="Proteomes" id="UP001153555"/>
    </source>
</evidence>
<dbReference type="InterPro" id="IPR001584">
    <property type="entry name" value="Integrase_cat-core"/>
</dbReference>
<comment type="caution">
    <text evidence="8">The sequence shown here is derived from an EMBL/GenBank/DDBJ whole genome shotgun (WGS) entry which is preliminary data.</text>
</comment>
<keyword evidence="1" id="KW-0808">Transferase</keyword>
<dbReference type="SUPFAM" id="SSF53098">
    <property type="entry name" value="Ribonuclease H-like"/>
    <property type="match status" value="1"/>
</dbReference>
<name>A0A9N7NJS0_STRHE</name>
<dbReference type="CDD" id="cd09274">
    <property type="entry name" value="RNase_HI_RT_Ty3"/>
    <property type="match status" value="1"/>
</dbReference>
<evidence type="ECO:0000256" key="4">
    <source>
        <dbReference type="ARBA" id="ARBA00022759"/>
    </source>
</evidence>
<dbReference type="GO" id="GO:0003964">
    <property type="term" value="F:RNA-directed DNA polymerase activity"/>
    <property type="evidence" value="ECO:0007669"/>
    <property type="project" value="UniProtKB-KW"/>
</dbReference>
<accession>A0A9N7NJS0</accession>
<reference evidence="8" key="1">
    <citation type="submission" date="2019-12" db="EMBL/GenBank/DDBJ databases">
        <authorList>
            <person name="Scholes J."/>
        </authorList>
    </citation>
    <scope>NUCLEOTIDE SEQUENCE</scope>
</reference>